<reference evidence="2" key="1">
    <citation type="submission" date="2022-11" db="UniProtKB">
        <authorList>
            <consortium name="WormBaseParasite"/>
        </authorList>
    </citation>
    <scope>IDENTIFICATION</scope>
</reference>
<keyword evidence="1" id="KW-1185">Reference proteome</keyword>
<organism evidence="1 2">
    <name type="scientific">Acrobeloides nanus</name>
    <dbReference type="NCBI Taxonomy" id="290746"/>
    <lineage>
        <taxon>Eukaryota</taxon>
        <taxon>Metazoa</taxon>
        <taxon>Ecdysozoa</taxon>
        <taxon>Nematoda</taxon>
        <taxon>Chromadorea</taxon>
        <taxon>Rhabditida</taxon>
        <taxon>Tylenchina</taxon>
        <taxon>Cephalobomorpha</taxon>
        <taxon>Cephaloboidea</taxon>
        <taxon>Cephalobidae</taxon>
        <taxon>Acrobeloides</taxon>
    </lineage>
</organism>
<sequence length="95" mass="10318">MQQEATLVYTSIQNQCDGPSAFQRLRMALFSACPLFTELQNLSTSSSIPVTASTPCTITVTFISNRCSAILSCLTTGNVVGWNNPIVRDNCLIIQ</sequence>
<dbReference type="Proteomes" id="UP000887540">
    <property type="component" value="Unplaced"/>
</dbReference>
<dbReference type="AlphaFoldDB" id="A0A914CBX3"/>
<dbReference type="WBParaSite" id="ACRNAN_Path_827.g3146.t1">
    <property type="protein sequence ID" value="ACRNAN_Path_827.g3146.t1"/>
    <property type="gene ID" value="ACRNAN_Path_827.g3146"/>
</dbReference>
<evidence type="ECO:0000313" key="1">
    <source>
        <dbReference type="Proteomes" id="UP000887540"/>
    </source>
</evidence>
<name>A0A914CBX3_9BILA</name>
<accession>A0A914CBX3</accession>
<protein>
    <submittedName>
        <fullName evidence="2">Uncharacterized protein</fullName>
    </submittedName>
</protein>
<evidence type="ECO:0000313" key="2">
    <source>
        <dbReference type="WBParaSite" id="ACRNAN_Path_827.g3146.t1"/>
    </source>
</evidence>
<proteinExistence type="predicted"/>